<evidence type="ECO:0000313" key="10">
    <source>
        <dbReference type="Proteomes" id="UP000823633"/>
    </source>
</evidence>
<dbReference type="EC" id="5.4.99.12" evidence="4"/>
<evidence type="ECO:0000259" key="8">
    <source>
        <dbReference type="Pfam" id="PF01416"/>
    </source>
</evidence>
<comment type="similarity">
    <text evidence="1 4 7">Belongs to the tRNA pseudouridine synthase TruA family.</text>
</comment>
<evidence type="ECO:0000256" key="1">
    <source>
        <dbReference type="ARBA" id="ARBA00009375"/>
    </source>
</evidence>
<feature type="domain" description="Pseudouridine synthase I TruA alpha/beta" evidence="8">
    <location>
        <begin position="164"/>
        <end position="270"/>
    </location>
</feature>
<dbReference type="FunFam" id="3.30.70.580:FF:000001">
    <property type="entry name" value="tRNA pseudouridine synthase A"/>
    <property type="match status" value="1"/>
</dbReference>
<proteinExistence type="inferred from homology"/>
<feature type="active site" description="Nucleophile" evidence="4 5">
    <location>
        <position position="69"/>
    </location>
</feature>
<dbReference type="InterPro" id="IPR020095">
    <property type="entry name" value="PsdUridine_synth_TruA_C"/>
</dbReference>
<reference evidence="9" key="1">
    <citation type="submission" date="2020-10" db="EMBL/GenBank/DDBJ databases">
        <authorList>
            <person name="Gilroy R."/>
        </authorList>
    </citation>
    <scope>NUCLEOTIDE SEQUENCE</scope>
    <source>
        <strain evidence="9">11167</strain>
    </source>
</reference>
<comment type="function">
    <text evidence="4">Formation of pseudouridine at positions 38, 39 and 40 in the anticodon stem and loop of transfer RNAs.</text>
</comment>
<evidence type="ECO:0000256" key="4">
    <source>
        <dbReference type="HAMAP-Rule" id="MF_00171"/>
    </source>
</evidence>
<comment type="catalytic activity">
    <reaction evidence="4 7">
        <text>uridine(38/39/40) in tRNA = pseudouridine(38/39/40) in tRNA</text>
        <dbReference type="Rhea" id="RHEA:22376"/>
        <dbReference type="Rhea" id="RHEA-COMP:10085"/>
        <dbReference type="Rhea" id="RHEA-COMP:10087"/>
        <dbReference type="ChEBI" id="CHEBI:65314"/>
        <dbReference type="ChEBI" id="CHEBI:65315"/>
        <dbReference type="EC" id="5.4.99.12"/>
    </reaction>
</comment>
<keyword evidence="2 4" id="KW-0819">tRNA processing</keyword>
<evidence type="ECO:0000256" key="5">
    <source>
        <dbReference type="PIRSR" id="PIRSR001430-1"/>
    </source>
</evidence>
<dbReference type="CDD" id="cd02570">
    <property type="entry name" value="PseudoU_synth_EcTruA"/>
    <property type="match status" value="1"/>
</dbReference>
<dbReference type="InterPro" id="IPR020103">
    <property type="entry name" value="PsdUridine_synth_cat_dom_sf"/>
</dbReference>
<dbReference type="PANTHER" id="PTHR11142:SF0">
    <property type="entry name" value="TRNA PSEUDOURIDINE SYNTHASE-LIKE 1"/>
    <property type="match status" value="1"/>
</dbReference>
<dbReference type="Gene3D" id="3.30.70.580">
    <property type="entry name" value="Pseudouridine synthase I, catalytic domain, N-terminal subdomain"/>
    <property type="match status" value="1"/>
</dbReference>
<dbReference type="InterPro" id="IPR001406">
    <property type="entry name" value="PsdUridine_synth_TruA"/>
</dbReference>
<dbReference type="AlphaFoldDB" id="A0A9D9EBN2"/>
<name>A0A9D9EBN2_9SPIR</name>
<organism evidence="9 10">
    <name type="scientific">Candidatus Aphodenecus pullistercoris</name>
    <dbReference type="NCBI Taxonomy" id="2840669"/>
    <lineage>
        <taxon>Bacteria</taxon>
        <taxon>Pseudomonadati</taxon>
        <taxon>Spirochaetota</taxon>
        <taxon>Spirochaetia</taxon>
        <taxon>Spirochaetales</taxon>
        <taxon>Candidatus Aphodenecus</taxon>
    </lineage>
</organism>
<dbReference type="GO" id="GO:0031119">
    <property type="term" value="P:tRNA pseudouridine synthesis"/>
    <property type="evidence" value="ECO:0007669"/>
    <property type="project" value="UniProtKB-UniRule"/>
</dbReference>
<dbReference type="InterPro" id="IPR020097">
    <property type="entry name" value="PsdUridine_synth_TruA_a/b_dom"/>
</dbReference>
<dbReference type="PANTHER" id="PTHR11142">
    <property type="entry name" value="PSEUDOURIDYLATE SYNTHASE"/>
    <property type="match status" value="1"/>
</dbReference>
<comment type="subunit">
    <text evidence="4">Homodimer.</text>
</comment>
<reference evidence="9" key="2">
    <citation type="journal article" date="2021" name="PeerJ">
        <title>Extensive microbial diversity within the chicken gut microbiome revealed by metagenomics and culture.</title>
        <authorList>
            <person name="Gilroy R."/>
            <person name="Ravi A."/>
            <person name="Getino M."/>
            <person name="Pursley I."/>
            <person name="Horton D.L."/>
            <person name="Alikhan N.F."/>
            <person name="Baker D."/>
            <person name="Gharbi K."/>
            <person name="Hall N."/>
            <person name="Watson M."/>
            <person name="Adriaenssens E.M."/>
            <person name="Foster-Nyarko E."/>
            <person name="Jarju S."/>
            <person name="Secka A."/>
            <person name="Antonio M."/>
            <person name="Oren A."/>
            <person name="Chaudhuri R.R."/>
            <person name="La Ragione R."/>
            <person name="Hildebrand F."/>
            <person name="Pallen M.J."/>
        </authorList>
    </citation>
    <scope>NUCLEOTIDE SEQUENCE</scope>
    <source>
        <strain evidence="9">11167</strain>
    </source>
</reference>
<evidence type="ECO:0000313" key="9">
    <source>
        <dbReference type="EMBL" id="MBO8443510.1"/>
    </source>
</evidence>
<dbReference type="GO" id="GO:0003723">
    <property type="term" value="F:RNA binding"/>
    <property type="evidence" value="ECO:0007669"/>
    <property type="project" value="InterPro"/>
</dbReference>
<protein>
    <recommendedName>
        <fullName evidence="4">tRNA pseudouridine synthase A</fullName>
        <ecNumber evidence="4">5.4.99.12</ecNumber>
    </recommendedName>
    <alternativeName>
        <fullName evidence="4">tRNA pseudouridine(38-40) synthase</fullName>
    </alternativeName>
    <alternativeName>
        <fullName evidence="4">tRNA pseudouridylate synthase I</fullName>
    </alternativeName>
    <alternativeName>
        <fullName evidence="4">tRNA-uridine isomerase I</fullName>
    </alternativeName>
</protein>
<feature type="binding site" evidence="4 6">
    <location>
        <position position="130"/>
    </location>
    <ligand>
        <name>substrate</name>
    </ligand>
</feature>
<keyword evidence="3 4" id="KW-0413">Isomerase</keyword>
<dbReference type="PIRSF" id="PIRSF001430">
    <property type="entry name" value="tRNA_psdUrid_synth"/>
    <property type="match status" value="1"/>
</dbReference>
<dbReference type="Gene3D" id="3.30.70.660">
    <property type="entry name" value="Pseudouridine synthase I, catalytic domain, C-terminal subdomain"/>
    <property type="match status" value="1"/>
</dbReference>
<dbReference type="NCBIfam" id="TIGR00071">
    <property type="entry name" value="hisT_truA"/>
    <property type="match status" value="1"/>
</dbReference>
<comment type="caution">
    <text evidence="4">Lacks conserved residue(s) required for the propagation of feature annotation.</text>
</comment>
<sequence>MARTDWKRPALTPLAEGMKRVRLTLSYDGSLFNGWQSQDNGVGVQDVLNEKLGEIYGLPVRVQGSGRTDAGVHALGQVAHYDVPIGSSRIGDERVALALNARLPHSIRILESASADASFHARFTTMAREYKYFVKAQDEALPFDEGHVGLYRRLPEIALLDGYARQLFGTHDFTSFASARDQSGSAVRDIYVSRWDEGRDMFSRRLYVYTVVGNAFLYHQVRSMVGTMMCLALKGGSVEDFKAILDSKDRSRALTTAGAAGLYLSRISYDETEYQWFEEMM</sequence>
<dbReference type="Proteomes" id="UP000823633">
    <property type="component" value="Unassembled WGS sequence"/>
</dbReference>
<dbReference type="SUPFAM" id="SSF55120">
    <property type="entry name" value="Pseudouridine synthase"/>
    <property type="match status" value="1"/>
</dbReference>
<evidence type="ECO:0000256" key="6">
    <source>
        <dbReference type="PIRSR" id="PIRSR001430-2"/>
    </source>
</evidence>
<dbReference type="GO" id="GO:0160147">
    <property type="term" value="F:tRNA pseudouridine(38-40) synthase activity"/>
    <property type="evidence" value="ECO:0007669"/>
    <property type="project" value="UniProtKB-EC"/>
</dbReference>
<dbReference type="InterPro" id="IPR020094">
    <property type="entry name" value="TruA/RsuA/RluB/E/F_N"/>
</dbReference>
<gene>
    <name evidence="4 9" type="primary">truA</name>
    <name evidence="9" type="ORF">IAC42_07095</name>
</gene>
<dbReference type="Pfam" id="PF01416">
    <property type="entry name" value="PseudoU_synth_1"/>
    <property type="match status" value="2"/>
</dbReference>
<evidence type="ECO:0000256" key="2">
    <source>
        <dbReference type="ARBA" id="ARBA00022694"/>
    </source>
</evidence>
<evidence type="ECO:0000256" key="7">
    <source>
        <dbReference type="RuleBase" id="RU003792"/>
    </source>
</evidence>
<accession>A0A9D9EBN2</accession>
<feature type="domain" description="Pseudouridine synthase I TruA alpha/beta" evidence="8">
    <location>
        <begin position="26"/>
        <end position="123"/>
    </location>
</feature>
<dbReference type="EMBL" id="JADIMU010000045">
    <property type="protein sequence ID" value="MBO8443510.1"/>
    <property type="molecule type" value="Genomic_DNA"/>
</dbReference>
<comment type="caution">
    <text evidence="9">The sequence shown here is derived from an EMBL/GenBank/DDBJ whole genome shotgun (WGS) entry which is preliminary data.</text>
</comment>
<dbReference type="HAMAP" id="MF_00171">
    <property type="entry name" value="TruA"/>
    <property type="match status" value="1"/>
</dbReference>
<evidence type="ECO:0000256" key="3">
    <source>
        <dbReference type="ARBA" id="ARBA00023235"/>
    </source>
</evidence>